<dbReference type="NCBIfam" id="TIGR01726">
    <property type="entry name" value="HEQRo_perm_3TM"/>
    <property type="match status" value="1"/>
</dbReference>
<dbReference type="GO" id="GO:0043190">
    <property type="term" value="C:ATP-binding cassette (ABC) transporter complex"/>
    <property type="evidence" value="ECO:0007669"/>
    <property type="project" value="InterPro"/>
</dbReference>
<dbReference type="GO" id="GO:0022857">
    <property type="term" value="F:transmembrane transporter activity"/>
    <property type="evidence" value="ECO:0007669"/>
    <property type="project" value="InterPro"/>
</dbReference>
<organism evidence="10 11">
    <name type="scientific">Devosia ginsengisoli</name>
    <dbReference type="NCBI Taxonomy" id="400770"/>
    <lineage>
        <taxon>Bacteria</taxon>
        <taxon>Pseudomonadati</taxon>
        <taxon>Pseudomonadota</taxon>
        <taxon>Alphaproteobacteria</taxon>
        <taxon>Hyphomicrobiales</taxon>
        <taxon>Devosiaceae</taxon>
        <taxon>Devosia</taxon>
    </lineage>
</organism>
<accession>A0A5B8LWX8</accession>
<dbReference type="GO" id="GO:0006865">
    <property type="term" value="P:amino acid transport"/>
    <property type="evidence" value="ECO:0007669"/>
    <property type="project" value="TreeGrafter"/>
</dbReference>
<dbReference type="OrthoDB" id="7341446at2"/>
<keyword evidence="7 8" id="KW-0472">Membrane</keyword>
<reference evidence="10 11" key="1">
    <citation type="submission" date="2019-07" db="EMBL/GenBank/DDBJ databases">
        <title>Full genome sequence of Devosia sp. Gsoil 520.</title>
        <authorList>
            <person name="Im W.-T."/>
        </authorList>
    </citation>
    <scope>NUCLEOTIDE SEQUENCE [LARGE SCALE GENOMIC DNA]</scope>
    <source>
        <strain evidence="10 11">Gsoil 520</strain>
    </source>
</reference>
<dbReference type="PROSITE" id="PS50928">
    <property type="entry name" value="ABC_TM1"/>
    <property type="match status" value="1"/>
</dbReference>
<dbReference type="Pfam" id="PF00528">
    <property type="entry name" value="BPD_transp_1"/>
    <property type="match status" value="1"/>
</dbReference>
<protein>
    <submittedName>
        <fullName evidence="10">Amino acid ABC transporter permease</fullName>
    </submittedName>
</protein>
<dbReference type="Gene3D" id="1.10.3720.10">
    <property type="entry name" value="MetI-like"/>
    <property type="match status" value="1"/>
</dbReference>
<dbReference type="AlphaFoldDB" id="A0A5B8LWX8"/>
<evidence type="ECO:0000256" key="8">
    <source>
        <dbReference type="RuleBase" id="RU363032"/>
    </source>
</evidence>
<evidence type="ECO:0000256" key="4">
    <source>
        <dbReference type="ARBA" id="ARBA00022475"/>
    </source>
</evidence>
<dbReference type="RefSeq" id="WP_146290736.1">
    <property type="nucleotide sequence ID" value="NZ_CP042304.1"/>
</dbReference>
<feature type="transmembrane region" description="Helical" evidence="8">
    <location>
        <begin position="186"/>
        <end position="208"/>
    </location>
</feature>
<sequence length="227" mass="24429">MHFEAVWAGLPLLLSGALKTILYAVAGYAAGLALAMLLIVGRLAYGKAVSRPTAVFVEIVRNTPFLVQAFFLYFGLARLGFSMSPVTAAIIIVTFNSLAYTVEILRSGLMGVPRGLIEAGESMSFSAIQMFRYVIARPMLRATLPALSGQFIIIMLNTSLLSAIAIPELTYEASNLASSSFRPFEVYVAIAVIYFTISAAFAGVFALLTRAVTGDWAKVDLARRGIL</sequence>
<keyword evidence="11" id="KW-1185">Reference proteome</keyword>
<feature type="transmembrane region" description="Helical" evidence="8">
    <location>
        <begin position="53"/>
        <end position="74"/>
    </location>
</feature>
<dbReference type="InterPro" id="IPR043429">
    <property type="entry name" value="ArtM/GltK/GlnP/TcyL/YhdX-like"/>
</dbReference>
<keyword evidence="3 8" id="KW-0813">Transport</keyword>
<dbReference type="CDD" id="cd06261">
    <property type="entry name" value="TM_PBP2"/>
    <property type="match status" value="1"/>
</dbReference>
<feature type="transmembrane region" description="Helical" evidence="8">
    <location>
        <begin position="142"/>
        <end position="166"/>
    </location>
</feature>
<evidence type="ECO:0000256" key="7">
    <source>
        <dbReference type="ARBA" id="ARBA00023136"/>
    </source>
</evidence>
<evidence type="ECO:0000256" key="6">
    <source>
        <dbReference type="ARBA" id="ARBA00022989"/>
    </source>
</evidence>
<feature type="domain" description="ABC transmembrane type-1" evidence="9">
    <location>
        <begin position="17"/>
        <end position="205"/>
    </location>
</feature>
<evidence type="ECO:0000256" key="5">
    <source>
        <dbReference type="ARBA" id="ARBA00022692"/>
    </source>
</evidence>
<evidence type="ECO:0000256" key="3">
    <source>
        <dbReference type="ARBA" id="ARBA00022448"/>
    </source>
</evidence>
<dbReference type="SUPFAM" id="SSF161098">
    <property type="entry name" value="MetI-like"/>
    <property type="match status" value="1"/>
</dbReference>
<evidence type="ECO:0000256" key="1">
    <source>
        <dbReference type="ARBA" id="ARBA00004429"/>
    </source>
</evidence>
<dbReference type="InterPro" id="IPR010065">
    <property type="entry name" value="AA_ABC_transptr_permease_3TM"/>
</dbReference>
<evidence type="ECO:0000256" key="2">
    <source>
        <dbReference type="ARBA" id="ARBA00010072"/>
    </source>
</evidence>
<evidence type="ECO:0000313" key="11">
    <source>
        <dbReference type="Proteomes" id="UP000315364"/>
    </source>
</evidence>
<dbReference type="PANTHER" id="PTHR30614">
    <property type="entry name" value="MEMBRANE COMPONENT OF AMINO ACID ABC TRANSPORTER"/>
    <property type="match status" value="1"/>
</dbReference>
<gene>
    <name evidence="10" type="ORF">FPZ08_14885</name>
</gene>
<comment type="similarity">
    <text evidence="2">Belongs to the binding-protein-dependent transport system permease family. HisMQ subfamily.</text>
</comment>
<feature type="transmembrane region" description="Helical" evidence="8">
    <location>
        <begin position="86"/>
        <end position="105"/>
    </location>
</feature>
<dbReference type="InterPro" id="IPR035906">
    <property type="entry name" value="MetI-like_sf"/>
</dbReference>
<evidence type="ECO:0000259" key="9">
    <source>
        <dbReference type="PROSITE" id="PS50928"/>
    </source>
</evidence>
<keyword evidence="4" id="KW-1003">Cell membrane</keyword>
<keyword evidence="5 8" id="KW-0812">Transmembrane</keyword>
<comment type="subcellular location">
    <subcellularLocation>
        <location evidence="1">Cell inner membrane</location>
        <topology evidence="1">Multi-pass membrane protein</topology>
    </subcellularLocation>
    <subcellularLocation>
        <location evidence="8">Cell membrane</location>
        <topology evidence="8">Multi-pass membrane protein</topology>
    </subcellularLocation>
</comment>
<proteinExistence type="inferred from homology"/>
<evidence type="ECO:0000313" key="10">
    <source>
        <dbReference type="EMBL" id="QDZ11920.1"/>
    </source>
</evidence>
<keyword evidence="6 8" id="KW-1133">Transmembrane helix</keyword>
<dbReference type="KEGG" id="dea:FPZ08_14885"/>
<dbReference type="PANTHER" id="PTHR30614:SF35">
    <property type="entry name" value="ABC TRANSPORTER PERMEASE PROTEIN"/>
    <property type="match status" value="1"/>
</dbReference>
<dbReference type="Proteomes" id="UP000315364">
    <property type="component" value="Chromosome"/>
</dbReference>
<feature type="transmembrane region" description="Helical" evidence="8">
    <location>
        <begin position="20"/>
        <end position="41"/>
    </location>
</feature>
<dbReference type="InterPro" id="IPR000515">
    <property type="entry name" value="MetI-like"/>
</dbReference>
<dbReference type="EMBL" id="CP042304">
    <property type="protein sequence ID" value="QDZ11920.1"/>
    <property type="molecule type" value="Genomic_DNA"/>
</dbReference>
<name>A0A5B8LWX8_9HYPH</name>